<dbReference type="InterPro" id="IPR036179">
    <property type="entry name" value="Ig-like_dom_sf"/>
</dbReference>
<proteinExistence type="predicted"/>
<name>A0A9W3I4Q3_9ADEN</name>
<protein>
    <submittedName>
        <fullName evidence="2">E3 CR1-alpha</fullName>
    </submittedName>
</protein>
<organism evidence="2 3">
    <name type="scientific">Simian adenovirus 48</name>
    <dbReference type="NCBI Taxonomy" id="995021"/>
    <lineage>
        <taxon>Viruses</taxon>
        <taxon>Varidnaviria</taxon>
        <taxon>Bamfordvirae</taxon>
        <taxon>Preplasmiviricota</taxon>
        <taxon>Polisuviricotina</taxon>
        <taxon>Pharingeaviricetes</taxon>
        <taxon>Rowavirales</taxon>
        <taxon>Adenoviridae</taxon>
        <taxon>Mastadenovirus</taxon>
        <taxon>Mastadenovirus simiae</taxon>
        <taxon>Simian mastadenovirus A</taxon>
    </lineage>
</organism>
<dbReference type="InterPro" id="IPR026472">
    <property type="entry name" value="E3_CR1-alpha-1"/>
</dbReference>
<keyword evidence="1" id="KW-1133">Transmembrane helix</keyword>
<evidence type="ECO:0000313" key="2">
    <source>
        <dbReference type="EMBL" id="ADZ39819.1"/>
    </source>
</evidence>
<dbReference type="EMBL" id="HQ241818">
    <property type="protein sequence ID" value="ADZ39819.1"/>
    <property type="molecule type" value="Genomic_DNA"/>
</dbReference>
<feature type="transmembrane region" description="Helical" evidence="1">
    <location>
        <begin position="332"/>
        <end position="356"/>
    </location>
</feature>
<dbReference type="NCBIfam" id="TIGR04241">
    <property type="entry name" value="adenoE3CR1rpt"/>
    <property type="match status" value="3"/>
</dbReference>
<evidence type="ECO:0000313" key="3">
    <source>
        <dbReference type="Proteomes" id="UP000100237"/>
    </source>
</evidence>
<dbReference type="SUPFAM" id="SSF48726">
    <property type="entry name" value="Immunoglobulin"/>
    <property type="match status" value="1"/>
</dbReference>
<sequence length="367" mass="42174">MLLFTKLSWIIYALNLISKTNAYIDYSGHPCVNHRVTNVFSNHRSGITLNCSFWSRQLSWYFNDRPLSGSLGYSDGGASLHLKAPLHFGNYTCRALPCEHTFSLQPCPPSHLIFADYRVLSLNCSLFGPTILWSYNNSRLVEFNYLTQTTYGVVDIPYSIYIEFLSTLIAEDQQLFLQHPFIGGSYSCHVGSCAETFIVINQTSRVHQFTTNFYRKQLVLFSDLTDNITLECACPSYPIVTWHVNQTLWRAYYNEDLILKNLELDYVDFSSHRVTLFFPFYTNTTITCEVITQPCKTIFKFLYLPPESVKLIETFNAPTSAPTRASRPHQHWLAYAGLLAVLFLFLINIFACFIPFTRTPTNHSLLL</sequence>
<evidence type="ECO:0000256" key="1">
    <source>
        <dbReference type="SAM" id="Phobius"/>
    </source>
</evidence>
<keyword evidence="1" id="KW-0472">Membrane</keyword>
<accession>A0A9W3I4Q3</accession>
<dbReference type="Proteomes" id="UP000100237">
    <property type="component" value="Genome"/>
</dbReference>
<reference evidence="2 3" key="1">
    <citation type="journal article" date="2009" name="PLoS Pathog.">
        <title>Isolation and characterization of adenoviruses persistently shed from the gastrointestinal tract of non-human primates.</title>
        <authorList>
            <person name="Roy S."/>
            <person name="Vandenberghe L.H."/>
            <person name="Kryazhimskiy S."/>
            <person name="Grant R."/>
            <person name="Calcedo R."/>
            <person name="Yuan X."/>
            <person name="Keough M."/>
            <person name="Sandhu A."/>
            <person name="Wang Q."/>
            <person name="Medina-Jaszek C.A."/>
            <person name="Plotkin J.B."/>
            <person name="Wilson J.M."/>
        </authorList>
    </citation>
    <scope>NUCLEOTIDE SEQUENCE [LARGE SCALE GENOMIC DNA]</scope>
    <source>
        <strain evidence="2">AJ75</strain>
    </source>
</reference>
<keyword evidence="1" id="KW-0812">Transmembrane</keyword>
<dbReference type="CDD" id="cd00096">
    <property type="entry name" value="Ig"/>
    <property type="match status" value="1"/>
</dbReference>